<proteinExistence type="predicted"/>
<keyword evidence="3" id="KW-1185">Reference proteome</keyword>
<gene>
    <name evidence="2" type="ORF">Nepgr_004034</name>
</gene>
<name>A0AAD3S0M3_NEPGR</name>
<evidence type="ECO:0000256" key="1">
    <source>
        <dbReference type="SAM" id="Phobius"/>
    </source>
</evidence>
<organism evidence="2 3">
    <name type="scientific">Nepenthes gracilis</name>
    <name type="common">Slender pitcher plant</name>
    <dbReference type="NCBI Taxonomy" id="150966"/>
    <lineage>
        <taxon>Eukaryota</taxon>
        <taxon>Viridiplantae</taxon>
        <taxon>Streptophyta</taxon>
        <taxon>Embryophyta</taxon>
        <taxon>Tracheophyta</taxon>
        <taxon>Spermatophyta</taxon>
        <taxon>Magnoliopsida</taxon>
        <taxon>eudicotyledons</taxon>
        <taxon>Gunneridae</taxon>
        <taxon>Pentapetalae</taxon>
        <taxon>Caryophyllales</taxon>
        <taxon>Nepenthaceae</taxon>
        <taxon>Nepenthes</taxon>
    </lineage>
</organism>
<evidence type="ECO:0000313" key="3">
    <source>
        <dbReference type="Proteomes" id="UP001279734"/>
    </source>
</evidence>
<keyword evidence="1" id="KW-0812">Transmembrane</keyword>
<sequence length="101" mass="10931">MPAGKADLVQGFAGSISRFDCHVCFAEWLKGLSILLDWMLEEIQDPLLIFGPIDGPQFSQFGIANSGSWRLAAAGQQMILFWCLADAGVLALGSLMTMVHS</sequence>
<protein>
    <submittedName>
        <fullName evidence="2">Uncharacterized protein</fullName>
    </submittedName>
</protein>
<evidence type="ECO:0000313" key="2">
    <source>
        <dbReference type="EMBL" id="GMH02195.1"/>
    </source>
</evidence>
<keyword evidence="1" id="KW-1133">Transmembrane helix</keyword>
<feature type="transmembrane region" description="Helical" evidence="1">
    <location>
        <begin position="79"/>
        <end position="99"/>
    </location>
</feature>
<dbReference type="Proteomes" id="UP001279734">
    <property type="component" value="Unassembled WGS sequence"/>
</dbReference>
<accession>A0AAD3S0M3</accession>
<dbReference type="EMBL" id="BSYO01000003">
    <property type="protein sequence ID" value="GMH02195.1"/>
    <property type="molecule type" value="Genomic_DNA"/>
</dbReference>
<comment type="caution">
    <text evidence="2">The sequence shown here is derived from an EMBL/GenBank/DDBJ whole genome shotgun (WGS) entry which is preliminary data.</text>
</comment>
<dbReference type="AlphaFoldDB" id="A0AAD3S0M3"/>
<keyword evidence="1" id="KW-0472">Membrane</keyword>
<reference evidence="2" key="1">
    <citation type="submission" date="2023-05" db="EMBL/GenBank/DDBJ databases">
        <title>Nepenthes gracilis genome sequencing.</title>
        <authorList>
            <person name="Fukushima K."/>
        </authorList>
    </citation>
    <scope>NUCLEOTIDE SEQUENCE</scope>
    <source>
        <strain evidence="2">SING2019-196</strain>
    </source>
</reference>